<evidence type="ECO:0000313" key="2">
    <source>
        <dbReference type="Proteomes" id="UP000515152"/>
    </source>
</evidence>
<dbReference type="Proteomes" id="UP000515152">
    <property type="component" value="Chromosome 19"/>
</dbReference>
<feature type="compositionally biased region" description="Basic residues" evidence="1">
    <location>
        <begin position="115"/>
        <end position="131"/>
    </location>
</feature>
<name>A0A8M1KRA1_CLUHA</name>
<dbReference type="AlphaFoldDB" id="A0A8M1KRA1"/>
<accession>A0A8M1KRA1</accession>
<sequence length="269" mass="29389">MKSFTREEVEIRFNSDDESEMEETKNDFSEGRERSLDSSDDNRIDRALDIDVPADDVPSDLTGPSCPPPAPRQTRARRSVRIAVKKRAPTPSLPADDVPSGLPGPSCPPPAPRQTRARRSVRIAVKKRAPTSKRSTPAPLVDRWHDGSEEDVCPPPFPFCPKRTPGPRLDFQASQAAVGGATASESAAVGGATASLPPEPERRPLSCVPVIVCELSDDPSLKATKGRRRCKLCQALTMWLCRACKVPLCIIPGRCCYTLWHDAKSSQRV</sequence>
<proteinExistence type="predicted"/>
<dbReference type="RefSeq" id="XP_042566586.1">
    <property type="nucleotide sequence ID" value="XM_042710652.1"/>
</dbReference>
<feature type="compositionally biased region" description="Basic residues" evidence="1">
    <location>
        <begin position="74"/>
        <end position="88"/>
    </location>
</feature>
<dbReference type="OrthoDB" id="123207at2759"/>
<feature type="region of interest" description="Disordered" evidence="1">
    <location>
        <begin position="1"/>
        <end position="145"/>
    </location>
</feature>
<gene>
    <name evidence="3" type="primary">LOC122133795</name>
</gene>
<organism evidence="2 3">
    <name type="scientific">Clupea harengus</name>
    <name type="common">Atlantic herring</name>
    <dbReference type="NCBI Taxonomy" id="7950"/>
    <lineage>
        <taxon>Eukaryota</taxon>
        <taxon>Metazoa</taxon>
        <taxon>Chordata</taxon>
        <taxon>Craniata</taxon>
        <taxon>Vertebrata</taxon>
        <taxon>Euteleostomi</taxon>
        <taxon>Actinopterygii</taxon>
        <taxon>Neopterygii</taxon>
        <taxon>Teleostei</taxon>
        <taxon>Clupei</taxon>
        <taxon>Clupeiformes</taxon>
        <taxon>Clupeoidei</taxon>
        <taxon>Clupeidae</taxon>
        <taxon>Clupea</taxon>
    </lineage>
</organism>
<evidence type="ECO:0000313" key="3">
    <source>
        <dbReference type="RefSeq" id="XP_042566586.1"/>
    </source>
</evidence>
<dbReference type="KEGG" id="char:122133795"/>
<feature type="compositionally biased region" description="Basic and acidic residues" evidence="1">
    <location>
        <begin position="1"/>
        <end position="15"/>
    </location>
</feature>
<feature type="compositionally biased region" description="Basic and acidic residues" evidence="1">
    <location>
        <begin position="22"/>
        <end position="49"/>
    </location>
</feature>
<keyword evidence="2" id="KW-1185">Reference proteome</keyword>
<reference evidence="3" key="1">
    <citation type="submission" date="2025-08" db="UniProtKB">
        <authorList>
            <consortium name="RefSeq"/>
        </authorList>
    </citation>
    <scope>IDENTIFICATION</scope>
</reference>
<protein>
    <submittedName>
        <fullName evidence="3">Microtubule-associated protein homolog maph-1.1-like</fullName>
    </submittedName>
</protein>
<evidence type="ECO:0000256" key="1">
    <source>
        <dbReference type="SAM" id="MobiDB-lite"/>
    </source>
</evidence>
<dbReference type="GeneID" id="122133795"/>